<dbReference type="InterPro" id="IPR018485">
    <property type="entry name" value="FGGY_C"/>
</dbReference>
<dbReference type="AlphaFoldDB" id="A0A672QY38"/>
<dbReference type="FunFam" id="3.30.420.40:FF:000102">
    <property type="entry name" value="Putative glycerol kinase 5"/>
    <property type="match status" value="1"/>
</dbReference>
<dbReference type="InParanoid" id="A0A672QY38"/>
<accession>A0A672QY38</accession>
<gene>
    <name evidence="6" type="primary">LOC107563303</name>
</gene>
<dbReference type="Gene3D" id="3.30.420.40">
    <property type="match status" value="2"/>
</dbReference>
<evidence type="ECO:0000256" key="2">
    <source>
        <dbReference type="ARBA" id="ARBA00022679"/>
    </source>
</evidence>
<dbReference type="GO" id="GO:0046167">
    <property type="term" value="P:glycerol-3-phosphate biosynthetic process"/>
    <property type="evidence" value="ECO:0007669"/>
    <property type="project" value="TreeGrafter"/>
</dbReference>
<protein>
    <submittedName>
        <fullName evidence="6">Putative glycerol kinase 5</fullName>
    </submittedName>
</protein>
<dbReference type="PANTHER" id="PTHR10196:SF68">
    <property type="entry name" value="GLYCEROL KINASE 5-RELATED"/>
    <property type="match status" value="1"/>
</dbReference>
<dbReference type="Proteomes" id="UP000472262">
    <property type="component" value="Unassembled WGS sequence"/>
</dbReference>
<dbReference type="SUPFAM" id="SSF53067">
    <property type="entry name" value="Actin-like ATPase domain"/>
    <property type="match status" value="2"/>
</dbReference>
<evidence type="ECO:0000259" key="4">
    <source>
        <dbReference type="Pfam" id="PF00370"/>
    </source>
</evidence>
<keyword evidence="7" id="KW-1185">Reference proteome</keyword>
<proteinExistence type="inferred from homology"/>
<dbReference type="OMA" id="TFLTWNH"/>
<dbReference type="GO" id="GO:0006071">
    <property type="term" value="P:glycerol metabolic process"/>
    <property type="evidence" value="ECO:0007669"/>
    <property type="project" value="TreeGrafter"/>
</dbReference>
<feature type="domain" description="Carbohydrate kinase FGGY N-terminal" evidence="4">
    <location>
        <begin position="15"/>
        <end position="225"/>
    </location>
</feature>
<evidence type="ECO:0000313" key="7">
    <source>
        <dbReference type="Proteomes" id="UP000472262"/>
    </source>
</evidence>
<dbReference type="GO" id="GO:0006641">
    <property type="term" value="P:triglyceride metabolic process"/>
    <property type="evidence" value="ECO:0007669"/>
    <property type="project" value="TreeGrafter"/>
</dbReference>
<reference evidence="6" key="2">
    <citation type="submission" date="2025-09" db="UniProtKB">
        <authorList>
            <consortium name="Ensembl"/>
        </authorList>
    </citation>
    <scope>IDENTIFICATION</scope>
</reference>
<dbReference type="GO" id="GO:0016301">
    <property type="term" value="F:kinase activity"/>
    <property type="evidence" value="ECO:0007669"/>
    <property type="project" value="UniProtKB-KW"/>
</dbReference>
<dbReference type="PIRSF" id="PIRSF000538">
    <property type="entry name" value="GlpK"/>
    <property type="match status" value="1"/>
</dbReference>
<dbReference type="Ensembl" id="ENSSGRT00000086337.1">
    <property type="protein sequence ID" value="ENSSGRP00000081086.1"/>
    <property type="gene ID" value="ENSSGRG00000041027.1"/>
</dbReference>
<dbReference type="InterPro" id="IPR043129">
    <property type="entry name" value="ATPase_NBD"/>
</dbReference>
<sequence>MGTPRNGFSKRETFILSVDVGTTSIRCHVYDKSARIRGSCSTKVSLLYPQPGYVEIDPEDLWKGFVTVVKGAVQDSGLQMCQMESLGISTQRATFITWDRNTGKPFHNFITWQDLRAAELARSWNRSCAMKTVHGVMKMLHFLTRQKRFLAASLVVFTTQHVSLRLVWALNNIPQLRQAVEDGSCYFGTIDTWLLYKLTKGLVHATDYSNASATAIFDSYQVSYNFPLFYLSKNPETMYHGFHKILSLYPLVGWKIGADVVYLAEGNAAGTGAAIKWAQDLGEEEETNGFTIVNQFPIKEIKAKVNTILILIFRNKQLFEVMLRETRIPITKIRADGGVCTNNFIMQLTADLLGRKIERPSHFDMSCLGAAFVAGLGTGYWRNQKELKKLLTTDQHFLPRRSKADWDKGGPYRGVLQSWERALQRSMHWYSQP</sequence>
<dbReference type="GO" id="GO:0005739">
    <property type="term" value="C:mitochondrion"/>
    <property type="evidence" value="ECO:0007669"/>
    <property type="project" value="TreeGrafter"/>
</dbReference>
<evidence type="ECO:0000313" key="6">
    <source>
        <dbReference type="Ensembl" id="ENSSGRP00000081086.1"/>
    </source>
</evidence>
<organism evidence="6 7">
    <name type="scientific">Sinocyclocheilus grahami</name>
    <name type="common">Dianchi golden-line fish</name>
    <name type="synonym">Barbus grahami</name>
    <dbReference type="NCBI Taxonomy" id="75366"/>
    <lineage>
        <taxon>Eukaryota</taxon>
        <taxon>Metazoa</taxon>
        <taxon>Chordata</taxon>
        <taxon>Craniata</taxon>
        <taxon>Vertebrata</taxon>
        <taxon>Euteleostomi</taxon>
        <taxon>Actinopterygii</taxon>
        <taxon>Neopterygii</taxon>
        <taxon>Teleostei</taxon>
        <taxon>Ostariophysi</taxon>
        <taxon>Cypriniformes</taxon>
        <taxon>Cyprinidae</taxon>
        <taxon>Cyprininae</taxon>
        <taxon>Sinocyclocheilus</taxon>
    </lineage>
</organism>
<evidence type="ECO:0000256" key="3">
    <source>
        <dbReference type="ARBA" id="ARBA00022777"/>
    </source>
</evidence>
<dbReference type="InterPro" id="IPR000577">
    <property type="entry name" value="Carb_kinase_FGGY"/>
</dbReference>
<comment type="similarity">
    <text evidence="1">Belongs to the FGGY kinase family.</text>
</comment>
<dbReference type="PANTHER" id="PTHR10196">
    <property type="entry name" value="SUGAR KINASE"/>
    <property type="match status" value="1"/>
</dbReference>
<dbReference type="InterPro" id="IPR018484">
    <property type="entry name" value="FGGY_N"/>
</dbReference>
<dbReference type="Pfam" id="PF02782">
    <property type="entry name" value="FGGY_C"/>
    <property type="match status" value="1"/>
</dbReference>
<evidence type="ECO:0000259" key="5">
    <source>
        <dbReference type="Pfam" id="PF02782"/>
    </source>
</evidence>
<keyword evidence="2" id="KW-0808">Transferase</keyword>
<keyword evidence="3" id="KW-0418">Kinase</keyword>
<evidence type="ECO:0000256" key="1">
    <source>
        <dbReference type="ARBA" id="ARBA00009156"/>
    </source>
</evidence>
<dbReference type="Pfam" id="PF00370">
    <property type="entry name" value="FGGY_N"/>
    <property type="match status" value="1"/>
</dbReference>
<feature type="domain" description="Carbohydrate kinase FGGY C-terminal" evidence="5">
    <location>
        <begin position="313"/>
        <end position="375"/>
    </location>
</feature>
<name>A0A672QY38_SINGR</name>
<reference evidence="6" key="1">
    <citation type="submission" date="2025-08" db="UniProtKB">
        <authorList>
            <consortium name="Ensembl"/>
        </authorList>
    </citation>
    <scope>IDENTIFICATION</scope>
</reference>